<dbReference type="Pfam" id="PF04542">
    <property type="entry name" value="Sigma70_r2"/>
    <property type="match status" value="1"/>
</dbReference>
<proteinExistence type="inferred from homology"/>
<dbReference type="InterPro" id="IPR036388">
    <property type="entry name" value="WH-like_DNA-bd_sf"/>
</dbReference>
<feature type="domain" description="RNA polymerase sigma factor 70 region 4 type 2" evidence="7">
    <location>
        <begin position="112"/>
        <end position="163"/>
    </location>
</feature>
<dbReference type="InterPro" id="IPR014284">
    <property type="entry name" value="RNA_pol_sigma-70_dom"/>
</dbReference>
<comment type="caution">
    <text evidence="8">The sequence shown here is derived from an EMBL/GenBank/DDBJ whole genome shotgun (WGS) entry which is preliminary data.</text>
</comment>
<dbReference type="NCBIfam" id="TIGR02957">
    <property type="entry name" value="SigX4"/>
    <property type="match status" value="1"/>
</dbReference>
<feature type="domain" description="RNA polymerase sigma-70 region 2" evidence="6">
    <location>
        <begin position="12"/>
        <end position="75"/>
    </location>
</feature>
<dbReference type="NCBIfam" id="TIGR02937">
    <property type="entry name" value="sigma70-ECF"/>
    <property type="match status" value="1"/>
</dbReference>
<dbReference type="InterPro" id="IPR013249">
    <property type="entry name" value="RNA_pol_sigma70_r4_t2"/>
</dbReference>
<comment type="similarity">
    <text evidence="1">Belongs to the sigma-70 factor family. ECF subfamily.</text>
</comment>
<dbReference type="SUPFAM" id="SSF88946">
    <property type="entry name" value="Sigma2 domain of RNA polymerase sigma factors"/>
    <property type="match status" value="1"/>
</dbReference>
<keyword evidence="3" id="KW-0805">Transcription regulation</keyword>
<dbReference type="PANTHER" id="PTHR30173">
    <property type="entry name" value="SIGMA 19 FACTOR"/>
    <property type="match status" value="1"/>
</dbReference>
<dbReference type="Pfam" id="PF08281">
    <property type="entry name" value="Sigma70_r4_2"/>
    <property type="match status" value="1"/>
</dbReference>
<dbReference type="InterPro" id="IPR052704">
    <property type="entry name" value="ECF_Sigma-70_Domain"/>
</dbReference>
<dbReference type="InterPro" id="IPR013324">
    <property type="entry name" value="RNA_pol_sigma_r3/r4-like"/>
</dbReference>
<dbReference type="Proteomes" id="UP001500979">
    <property type="component" value="Unassembled WGS sequence"/>
</dbReference>
<keyword evidence="5" id="KW-0804">Transcription</keyword>
<dbReference type="NCBIfam" id="NF007214">
    <property type="entry name" value="PRK09636.1"/>
    <property type="match status" value="1"/>
</dbReference>
<evidence type="ECO:0000256" key="5">
    <source>
        <dbReference type="ARBA" id="ARBA00023163"/>
    </source>
</evidence>
<dbReference type="InterPro" id="IPR032710">
    <property type="entry name" value="NTF2-like_dom_sf"/>
</dbReference>
<evidence type="ECO:0000256" key="4">
    <source>
        <dbReference type="ARBA" id="ARBA00023082"/>
    </source>
</evidence>
<accession>A0ABN3VFK4</accession>
<name>A0ABN3VFK4_9PSEU</name>
<evidence type="ECO:0000313" key="8">
    <source>
        <dbReference type="EMBL" id="GAA2800220.1"/>
    </source>
</evidence>
<dbReference type="Gene3D" id="1.10.10.10">
    <property type="entry name" value="Winged helix-like DNA-binding domain superfamily/Winged helix DNA-binding domain"/>
    <property type="match status" value="1"/>
</dbReference>
<evidence type="ECO:0000256" key="2">
    <source>
        <dbReference type="ARBA" id="ARBA00011344"/>
    </source>
</evidence>
<dbReference type="PANTHER" id="PTHR30173:SF36">
    <property type="entry name" value="ECF RNA POLYMERASE SIGMA FACTOR SIGJ"/>
    <property type="match status" value="1"/>
</dbReference>
<comment type="subunit">
    <text evidence="2">Interacts transiently with the RNA polymerase catalytic core formed by RpoA, RpoB, RpoC and RpoZ (2 alpha, 1 beta, 1 beta' and 1 omega subunit) to form the RNA polymerase holoenzyme that can initiate transcription.</text>
</comment>
<dbReference type="SUPFAM" id="SSF54427">
    <property type="entry name" value="NTF2-like"/>
    <property type="match status" value="1"/>
</dbReference>
<organism evidence="8 9">
    <name type="scientific">Saccharopolyspora taberi</name>
    <dbReference type="NCBI Taxonomy" id="60895"/>
    <lineage>
        <taxon>Bacteria</taxon>
        <taxon>Bacillati</taxon>
        <taxon>Actinomycetota</taxon>
        <taxon>Actinomycetes</taxon>
        <taxon>Pseudonocardiales</taxon>
        <taxon>Pseudonocardiaceae</taxon>
        <taxon>Saccharopolyspora</taxon>
    </lineage>
</organism>
<protein>
    <submittedName>
        <fullName evidence="8">Sigma-70 family RNA polymerase sigma factor</fullName>
    </submittedName>
</protein>
<dbReference type="InterPro" id="IPR013325">
    <property type="entry name" value="RNA_pol_sigma_r2"/>
</dbReference>
<evidence type="ECO:0000256" key="1">
    <source>
        <dbReference type="ARBA" id="ARBA00010641"/>
    </source>
</evidence>
<evidence type="ECO:0000256" key="3">
    <source>
        <dbReference type="ARBA" id="ARBA00023015"/>
    </source>
</evidence>
<dbReference type="Gene3D" id="1.10.1740.10">
    <property type="match status" value="1"/>
</dbReference>
<reference evidence="8 9" key="1">
    <citation type="journal article" date="2019" name="Int. J. Syst. Evol. Microbiol.">
        <title>The Global Catalogue of Microorganisms (GCM) 10K type strain sequencing project: providing services to taxonomists for standard genome sequencing and annotation.</title>
        <authorList>
            <consortium name="The Broad Institute Genomics Platform"/>
            <consortium name="The Broad Institute Genome Sequencing Center for Infectious Disease"/>
            <person name="Wu L."/>
            <person name="Ma J."/>
        </authorList>
    </citation>
    <scope>NUCLEOTIDE SEQUENCE [LARGE SCALE GENOMIC DNA]</scope>
    <source>
        <strain evidence="8 9">JCM 9383</strain>
    </source>
</reference>
<gene>
    <name evidence="8" type="ORF">GCM10010470_39150</name>
</gene>
<dbReference type="CDD" id="cd06171">
    <property type="entry name" value="Sigma70_r4"/>
    <property type="match status" value="1"/>
</dbReference>
<dbReference type="InterPro" id="IPR007627">
    <property type="entry name" value="RNA_pol_sigma70_r2"/>
</dbReference>
<evidence type="ECO:0000313" key="9">
    <source>
        <dbReference type="Proteomes" id="UP001500979"/>
    </source>
</evidence>
<dbReference type="SUPFAM" id="SSF88659">
    <property type="entry name" value="Sigma3 and sigma4 domains of RNA polymerase sigma factors"/>
    <property type="match status" value="1"/>
</dbReference>
<dbReference type="InterPro" id="IPR014303">
    <property type="entry name" value="RNA_pol_sigma-70_ECF"/>
</dbReference>
<keyword evidence="9" id="KW-1185">Reference proteome</keyword>
<sequence>MTGMSTDSAVEFETYRNRMFGLAYRMLGSAEDAEDIVQDAFLKWRDADRAAIATPSAWLSKVVTNLSLNRLTSARVRREQYVGQWLPEPVLTSTGELGPMETAEQRESVSLAMLVLLESLTPTERAVFVLREAFGYSHREIAELLDVTEVNSRQLHRRARASLPTGEMARPESESDQLRDLVARFLAAAEKGDLGALEDMLVSDVTSWADGGGKVGVARHPILGRDKVVRYLAGGFTRFYLAVDFTFEEVNGVPAALAWVDGVLFAAFVPGFSDGRISAVRIVVNPDKLRFLARQVSRSEELPGSHR</sequence>
<dbReference type="Gene3D" id="3.10.450.50">
    <property type="match status" value="1"/>
</dbReference>
<evidence type="ECO:0000259" key="6">
    <source>
        <dbReference type="Pfam" id="PF04542"/>
    </source>
</evidence>
<keyword evidence="4" id="KW-0731">Sigma factor</keyword>
<evidence type="ECO:0000259" key="7">
    <source>
        <dbReference type="Pfam" id="PF08281"/>
    </source>
</evidence>
<dbReference type="EMBL" id="BAAAUX010000016">
    <property type="protein sequence ID" value="GAA2800220.1"/>
    <property type="molecule type" value="Genomic_DNA"/>
</dbReference>